<protein>
    <submittedName>
        <fullName evidence="1">Uncharacterized protein</fullName>
    </submittedName>
</protein>
<accession>A0ABU6YVS6</accession>
<reference evidence="1 2" key="1">
    <citation type="journal article" date="2023" name="Plants (Basel)">
        <title>Bridging the Gap: Combining Genomics and Transcriptomics Approaches to Understand Stylosanthes scabra, an Orphan Legume from the Brazilian Caatinga.</title>
        <authorList>
            <person name="Ferreira-Neto J.R.C."/>
            <person name="da Silva M.D."/>
            <person name="Binneck E."/>
            <person name="de Melo N.F."/>
            <person name="da Silva R.H."/>
            <person name="de Melo A.L.T.M."/>
            <person name="Pandolfi V."/>
            <person name="Bustamante F.O."/>
            <person name="Brasileiro-Vidal A.C."/>
            <person name="Benko-Iseppon A.M."/>
        </authorList>
    </citation>
    <scope>NUCLEOTIDE SEQUENCE [LARGE SCALE GENOMIC DNA]</scope>
    <source>
        <tissue evidence="1">Leaves</tissue>
    </source>
</reference>
<dbReference type="Proteomes" id="UP001341840">
    <property type="component" value="Unassembled WGS sequence"/>
</dbReference>
<organism evidence="1 2">
    <name type="scientific">Stylosanthes scabra</name>
    <dbReference type="NCBI Taxonomy" id="79078"/>
    <lineage>
        <taxon>Eukaryota</taxon>
        <taxon>Viridiplantae</taxon>
        <taxon>Streptophyta</taxon>
        <taxon>Embryophyta</taxon>
        <taxon>Tracheophyta</taxon>
        <taxon>Spermatophyta</taxon>
        <taxon>Magnoliopsida</taxon>
        <taxon>eudicotyledons</taxon>
        <taxon>Gunneridae</taxon>
        <taxon>Pentapetalae</taxon>
        <taxon>rosids</taxon>
        <taxon>fabids</taxon>
        <taxon>Fabales</taxon>
        <taxon>Fabaceae</taxon>
        <taxon>Papilionoideae</taxon>
        <taxon>50 kb inversion clade</taxon>
        <taxon>dalbergioids sensu lato</taxon>
        <taxon>Dalbergieae</taxon>
        <taxon>Pterocarpus clade</taxon>
        <taxon>Stylosanthes</taxon>
    </lineage>
</organism>
<proteinExistence type="predicted"/>
<name>A0ABU6YVS6_9FABA</name>
<evidence type="ECO:0000313" key="1">
    <source>
        <dbReference type="EMBL" id="MED6213581.1"/>
    </source>
</evidence>
<evidence type="ECO:0000313" key="2">
    <source>
        <dbReference type="Proteomes" id="UP001341840"/>
    </source>
</evidence>
<comment type="caution">
    <text evidence="1">The sequence shown here is derived from an EMBL/GenBank/DDBJ whole genome shotgun (WGS) entry which is preliminary data.</text>
</comment>
<sequence>MGKFNLTMFLHQLPDYVIGDSSSIPSLMIMVNVTDNRTGVVSEQYFSEGQQKRNSTFATVGVALRETYDLTPSLLQNTNYNPTAKLALVVFRSPNSVDFSLSKGRRVPPNIQLPAMQVFNP</sequence>
<gene>
    <name evidence="1" type="ORF">PIB30_094791</name>
</gene>
<keyword evidence="2" id="KW-1185">Reference proteome</keyword>
<dbReference type="EMBL" id="JASCZI010243775">
    <property type="protein sequence ID" value="MED6213581.1"/>
    <property type="molecule type" value="Genomic_DNA"/>
</dbReference>